<evidence type="ECO:0000256" key="5">
    <source>
        <dbReference type="ARBA" id="ARBA00023136"/>
    </source>
</evidence>
<protein>
    <submittedName>
        <fullName evidence="9">MFS transporter</fullName>
    </submittedName>
</protein>
<feature type="transmembrane region" description="Helical" evidence="7">
    <location>
        <begin position="85"/>
        <end position="104"/>
    </location>
</feature>
<keyword evidence="10" id="KW-1185">Reference proteome</keyword>
<dbReference type="InterPro" id="IPR044770">
    <property type="entry name" value="MFS_spinster-like"/>
</dbReference>
<feature type="transmembrane region" description="Helical" evidence="7">
    <location>
        <begin position="53"/>
        <end position="73"/>
    </location>
</feature>
<feature type="transmembrane region" description="Helical" evidence="7">
    <location>
        <begin position="343"/>
        <end position="376"/>
    </location>
</feature>
<feature type="transmembrane region" description="Helical" evidence="7">
    <location>
        <begin position="173"/>
        <end position="193"/>
    </location>
</feature>
<evidence type="ECO:0000313" key="10">
    <source>
        <dbReference type="Proteomes" id="UP001164965"/>
    </source>
</evidence>
<dbReference type="InterPro" id="IPR020846">
    <property type="entry name" value="MFS_dom"/>
</dbReference>
<proteinExistence type="predicted"/>
<dbReference type="InterPro" id="IPR036259">
    <property type="entry name" value="MFS_trans_sf"/>
</dbReference>
<comment type="subcellular location">
    <subcellularLocation>
        <location evidence="1">Cell membrane</location>
        <topology evidence="1">Multi-pass membrane protein</topology>
    </subcellularLocation>
</comment>
<dbReference type="PANTHER" id="PTHR23505">
    <property type="entry name" value="SPINSTER"/>
    <property type="match status" value="1"/>
</dbReference>
<feature type="transmembrane region" description="Helical" evidence="7">
    <location>
        <begin position="271"/>
        <end position="296"/>
    </location>
</feature>
<keyword evidence="5 7" id="KW-0472">Membrane</keyword>
<feature type="transmembrane region" description="Helical" evidence="7">
    <location>
        <begin position="143"/>
        <end position="161"/>
    </location>
</feature>
<dbReference type="SUPFAM" id="SSF103473">
    <property type="entry name" value="MFS general substrate transporter"/>
    <property type="match status" value="1"/>
</dbReference>
<evidence type="ECO:0000256" key="2">
    <source>
        <dbReference type="ARBA" id="ARBA00022448"/>
    </source>
</evidence>
<evidence type="ECO:0000313" key="9">
    <source>
        <dbReference type="EMBL" id="UZJ25462.1"/>
    </source>
</evidence>
<dbReference type="Pfam" id="PF07690">
    <property type="entry name" value="MFS_1"/>
    <property type="match status" value="1"/>
</dbReference>
<organism evidence="9 10">
    <name type="scientific">Rhodococcus antarcticus</name>
    <dbReference type="NCBI Taxonomy" id="2987751"/>
    <lineage>
        <taxon>Bacteria</taxon>
        <taxon>Bacillati</taxon>
        <taxon>Actinomycetota</taxon>
        <taxon>Actinomycetes</taxon>
        <taxon>Mycobacteriales</taxon>
        <taxon>Nocardiaceae</taxon>
        <taxon>Rhodococcus</taxon>
    </lineage>
</organism>
<feature type="compositionally biased region" description="Low complexity" evidence="6">
    <location>
        <begin position="485"/>
        <end position="499"/>
    </location>
</feature>
<dbReference type="RefSeq" id="WP_265383567.1">
    <property type="nucleotide sequence ID" value="NZ_CP110615.1"/>
</dbReference>
<feature type="domain" description="Major facilitator superfamily (MFS) profile" evidence="8">
    <location>
        <begin position="19"/>
        <end position="480"/>
    </location>
</feature>
<dbReference type="EMBL" id="CP110615">
    <property type="protein sequence ID" value="UZJ25462.1"/>
    <property type="molecule type" value="Genomic_DNA"/>
</dbReference>
<feature type="region of interest" description="Disordered" evidence="6">
    <location>
        <begin position="483"/>
        <end position="505"/>
    </location>
</feature>
<keyword evidence="4 7" id="KW-1133">Transmembrane helix</keyword>
<evidence type="ECO:0000256" key="4">
    <source>
        <dbReference type="ARBA" id="ARBA00022989"/>
    </source>
</evidence>
<feature type="region of interest" description="Disordered" evidence="6">
    <location>
        <begin position="196"/>
        <end position="231"/>
    </location>
</feature>
<dbReference type="PROSITE" id="PS50850">
    <property type="entry name" value="MFS"/>
    <property type="match status" value="1"/>
</dbReference>
<feature type="compositionally biased region" description="Basic and acidic residues" evidence="6">
    <location>
        <begin position="196"/>
        <end position="216"/>
    </location>
</feature>
<feature type="transmembrane region" description="Helical" evidence="7">
    <location>
        <begin position="20"/>
        <end position="41"/>
    </location>
</feature>
<dbReference type="Proteomes" id="UP001164965">
    <property type="component" value="Chromosome"/>
</dbReference>
<evidence type="ECO:0000256" key="1">
    <source>
        <dbReference type="ARBA" id="ARBA00004651"/>
    </source>
</evidence>
<dbReference type="InterPro" id="IPR011701">
    <property type="entry name" value="MFS"/>
</dbReference>
<feature type="transmembrane region" description="Helical" evidence="7">
    <location>
        <begin position="453"/>
        <end position="473"/>
    </location>
</feature>
<evidence type="ECO:0000256" key="3">
    <source>
        <dbReference type="ARBA" id="ARBA00022692"/>
    </source>
</evidence>
<feature type="transmembrane region" description="Helical" evidence="7">
    <location>
        <begin position="302"/>
        <end position="322"/>
    </location>
</feature>
<feature type="transmembrane region" description="Helical" evidence="7">
    <location>
        <begin position="110"/>
        <end position="131"/>
    </location>
</feature>
<dbReference type="Gene3D" id="1.20.1250.20">
    <property type="entry name" value="MFS general substrate transporter like domains"/>
    <property type="match status" value="1"/>
</dbReference>
<keyword evidence="2" id="KW-0813">Transport</keyword>
<gene>
    <name evidence="9" type="ORF">RHODO2019_03020</name>
</gene>
<keyword evidence="3 7" id="KW-0812">Transmembrane</keyword>
<evidence type="ECO:0000256" key="7">
    <source>
        <dbReference type="SAM" id="Phobius"/>
    </source>
</evidence>
<evidence type="ECO:0000259" key="8">
    <source>
        <dbReference type="PROSITE" id="PS50850"/>
    </source>
</evidence>
<accession>A0ABY6P1C8</accession>
<reference evidence="9" key="1">
    <citation type="submission" date="2022-10" db="EMBL/GenBank/DDBJ databases">
        <title>Rhodococcus sp.75.</title>
        <authorList>
            <person name="Sun M."/>
        </authorList>
    </citation>
    <scope>NUCLEOTIDE SEQUENCE</scope>
    <source>
        <strain evidence="9">75</strain>
    </source>
</reference>
<dbReference type="PANTHER" id="PTHR23505:SF79">
    <property type="entry name" value="PROTEIN SPINSTER"/>
    <property type="match status" value="1"/>
</dbReference>
<sequence length="505" mass="51799">MRIRTGLEGAAGGAVQARHVALLAAVLGLSVADTATVGAIAGPLERALSIGNTQIGLLVTASTVVAAVATLPLGALADRVDRVRLLTAAILTWSAVLLVCGAATSYPVLLGARLVLGVLVATAGPVVASLSGDLFPAAQRGRIYGLILTGELLGLGLGFVVGGEIAAAFSWRWAFWVLAAPGLLVAAAVRTGLAEPRRQARDRDRDRHRDRDRDRDLPEDDDAPAAGTPEPMTASLAAHHVRPHPGRVITDDPAQWSLWRAAGYLVTSRSVLALVVASGLGYAFLAGFRTFGVLYVQDRFGLGQASATLLVAVIGLGALLGVQLTGRLADQMSRAGNVAARPLLAAAAFGVAAVAVVPALLTPSAVLCLGLLALTAAALGGANPPLDAARLDLVHPRLWGRAEAVRTVLRQSLEAGAPLLVGYLSVHLGARTSTSSAVSGVGGTTGSGGSDTALGHTFLVLAITLPVAAALLLRTARRTYPRDVATALATPPTRRTQQTQEEHHP</sequence>
<name>A0ABY6P1C8_9NOCA</name>
<evidence type="ECO:0000256" key="6">
    <source>
        <dbReference type="SAM" id="MobiDB-lite"/>
    </source>
</evidence>